<evidence type="ECO:0000256" key="1">
    <source>
        <dbReference type="ARBA" id="ARBA00022801"/>
    </source>
</evidence>
<dbReference type="Gene3D" id="3.40.50.10810">
    <property type="entry name" value="Tandem AAA-ATPase domain"/>
    <property type="match status" value="1"/>
</dbReference>
<dbReference type="PROSITE" id="PS51194">
    <property type="entry name" value="HELICASE_CTER"/>
    <property type="match status" value="1"/>
</dbReference>
<dbReference type="Gene3D" id="3.40.50.300">
    <property type="entry name" value="P-loop containing nucleotide triphosphate hydrolases"/>
    <property type="match status" value="1"/>
</dbReference>
<dbReference type="EMBL" id="BPFB01000016">
    <property type="protein sequence ID" value="GIU46501.1"/>
    <property type="molecule type" value="Genomic_DNA"/>
</dbReference>
<proteinExistence type="predicted"/>
<dbReference type="InterPro" id="IPR049730">
    <property type="entry name" value="SNF2/RAD54-like_C"/>
</dbReference>
<dbReference type="SUPFAM" id="SSF52540">
    <property type="entry name" value="P-loop containing nucleoside triphosphate hydrolases"/>
    <property type="match status" value="2"/>
</dbReference>
<keyword evidence="1" id="KW-0378">Hydrolase</keyword>
<evidence type="ECO:0000256" key="2">
    <source>
        <dbReference type="ARBA" id="ARBA00022806"/>
    </source>
</evidence>
<feature type="domain" description="Helicase ATP-binding" evidence="3">
    <location>
        <begin position="475"/>
        <end position="650"/>
    </location>
</feature>
<dbReference type="InterPro" id="IPR014001">
    <property type="entry name" value="Helicase_ATP-bd"/>
</dbReference>
<dbReference type="Pfam" id="PF00271">
    <property type="entry name" value="Helicase_C"/>
    <property type="match status" value="1"/>
</dbReference>
<feature type="domain" description="Helicase C-terminal" evidence="4">
    <location>
        <begin position="774"/>
        <end position="940"/>
    </location>
</feature>
<protein>
    <submittedName>
        <fullName evidence="5">Superfamily II DNA/RNA helicase and SNF2 family-related protein</fullName>
    </submittedName>
</protein>
<dbReference type="PANTHER" id="PTHR10799">
    <property type="entry name" value="SNF2/RAD54 HELICASE FAMILY"/>
    <property type="match status" value="1"/>
</dbReference>
<comment type="caution">
    <text evidence="5">The sequence shown here is derived from an EMBL/GenBank/DDBJ whole genome shotgun (WGS) entry which is preliminary data.</text>
</comment>
<dbReference type="InterPro" id="IPR038718">
    <property type="entry name" value="SNF2-like_sf"/>
</dbReference>
<evidence type="ECO:0000259" key="3">
    <source>
        <dbReference type="PROSITE" id="PS51192"/>
    </source>
</evidence>
<keyword evidence="2 5" id="KW-0547">Nucleotide-binding</keyword>
<dbReference type="SMART" id="SM00490">
    <property type="entry name" value="HELICc"/>
    <property type="match status" value="1"/>
</dbReference>
<dbReference type="Pfam" id="PF00176">
    <property type="entry name" value="SNF2-rel_dom"/>
    <property type="match status" value="1"/>
</dbReference>
<dbReference type="GO" id="GO:0004386">
    <property type="term" value="F:helicase activity"/>
    <property type="evidence" value="ECO:0007669"/>
    <property type="project" value="UniProtKB-KW"/>
</dbReference>
<sequence>MGMANLSWQLIEGKLRFHLESDGTVIPTKKWGNFVCHTSHGLGSVAPLLSWLEQDSAEDKNSYIDVAEEVVAQCDATEVLQLGLPAVVPFKIKISGSGPIHIPTFKLTSIWLDTRSRPMMGLKRDGIMLHQGAKRYLINEPLFSLIKHIEDFQQSNFEDIDNKMLAWGLLQQFLPSDAVVDGQLSTITVSSANRFTLDIDSKGQVHPVLVTPVTDFDGDITDYSPLLPRQYEKNFSKQFSGKKNCVPHYALGQGQYVILSPSMVEAMNVVRDVQKGTIQDKLAFIANPAGKITQALELQYSEEEVEQFFVETPEFLSLRIQQLGVWEPKLCAYRLENSTSWVPDDEILTLILGEQVVEITPEDAVGLSEQIEDAIAKGNSTVQHGNQELPATPETLAAVQRVAQAVSGDLDKDNSLEGEGRTNDTLVPITTDNIEELEYQICKTPRGSLNGEFPELLQTVSLYPHQKVGLSWLQEHWKQGSNGVLLADDMGLGKTLQSLAFMAWIKEAMNENVYPNKPMLIVAPSGLLKNWKDEEAVHLNKPGLGRVFEAYSPGMKSLSGMSALDRKRAFEDADWVLTTYETLRDKILYFLPIQWACVTFDEVQKIKNPVSRMTEMAKSLSCDFSVAVTGTPVENELKDLWSIIDAVEPGYLGALSEFHDNYVKTDDPIAAAEALKSRLVDEVSPSILMRRMKEEHLQGLPKKFTKHYKREMTPQQAQDYSVVVSNAQVNTEKGRVLEVIQQLRKVSLFAVEVGAEGLTNCHIESSARLKETIDILDTIHAAGERVLIFIESLKLQALLVPYLQQRYQMQHPPARINGSINGAKRKQLVDVFQLTPEGEFNVMLLSPKAGGVGLTLTQANHVIHLSRWWNPAVEDQCSDRIYRIGQQKTVHIHYPMAVHPKYGEASFDIRLNELLERKRELSRNLLLPAAITAAEIERLLGDAVGDKT</sequence>
<keyword evidence="2 5" id="KW-0067">ATP-binding</keyword>
<dbReference type="PROSITE" id="PS51192">
    <property type="entry name" value="HELICASE_ATP_BIND_1"/>
    <property type="match status" value="1"/>
</dbReference>
<evidence type="ECO:0000313" key="5">
    <source>
        <dbReference type="EMBL" id="GIU46501.1"/>
    </source>
</evidence>
<dbReference type="InterPro" id="IPR027417">
    <property type="entry name" value="P-loop_NTPase"/>
</dbReference>
<keyword evidence="6" id="KW-1185">Reference proteome</keyword>
<evidence type="ECO:0000313" key="6">
    <source>
        <dbReference type="Proteomes" id="UP000761574"/>
    </source>
</evidence>
<dbReference type="CDD" id="cd18793">
    <property type="entry name" value="SF2_C_SNF"/>
    <property type="match status" value="1"/>
</dbReference>
<dbReference type="RefSeq" id="WP_220741440.1">
    <property type="nucleotide sequence ID" value="NZ_BPFB01000016.1"/>
</dbReference>
<evidence type="ECO:0000259" key="4">
    <source>
        <dbReference type="PROSITE" id="PS51194"/>
    </source>
</evidence>
<dbReference type="SMART" id="SM00487">
    <property type="entry name" value="DEXDc"/>
    <property type="match status" value="1"/>
</dbReference>
<dbReference type="InterPro" id="IPR001650">
    <property type="entry name" value="Helicase_C-like"/>
</dbReference>
<name>A0ABQ4PG71_9GAMM</name>
<keyword evidence="2 5" id="KW-0347">Helicase</keyword>
<dbReference type="InterPro" id="IPR000330">
    <property type="entry name" value="SNF2_N"/>
</dbReference>
<accession>A0ABQ4PG71</accession>
<dbReference type="Proteomes" id="UP000761574">
    <property type="component" value="Unassembled WGS sequence"/>
</dbReference>
<gene>
    <name evidence="5" type="ORF">TUM4630_17170</name>
</gene>
<organism evidence="5 6">
    <name type="scientific">Shewanella algidipiscicola</name>
    <dbReference type="NCBI Taxonomy" id="614070"/>
    <lineage>
        <taxon>Bacteria</taxon>
        <taxon>Pseudomonadati</taxon>
        <taxon>Pseudomonadota</taxon>
        <taxon>Gammaproteobacteria</taxon>
        <taxon>Alteromonadales</taxon>
        <taxon>Shewanellaceae</taxon>
        <taxon>Shewanella</taxon>
    </lineage>
</organism>
<reference evidence="5 6" key="1">
    <citation type="submission" date="2021-05" db="EMBL/GenBank/DDBJ databases">
        <title>Molecular characterization for Shewanella algae harboring chromosomal blaOXA-55-like strains isolated from clinical and environment sample.</title>
        <authorList>
            <person name="Ohama Y."/>
            <person name="Aoki K."/>
            <person name="Harada S."/>
            <person name="Moriya K."/>
            <person name="Ishii Y."/>
            <person name="Tateda K."/>
        </authorList>
    </citation>
    <scope>NUCLEOTIDE SEQUENCE [LARGE SCALE GENOMIC DNA]</scope>
    <source>
        <strain evidence="5 6">LMG 23746</strain>
    </source>
</reference>